<feature type="non-terminal residue" evidence="1">
    <location>
        <position position="1"/>
    </location>
</feature>
<accession>A0A955LVW8</accession>
<proteinExistence type="predicted"/>
<comment type="caution">
    <text evidence="1">The sequence shown here is derived from an EMBL/GenBank/DDBJ whole genome shotgun (WGS) entry which is preliminary data.</text>
</comment>
<evidence type="ECO:0000313" key="1">
    <source>
        <dbReference type="EMBL" id="MCA9397637.1"/>
    </source>
</evidence>
<protein>
    <recommendedName>
        <fullName evidence="3">Methyltransferase</fullName>
    </recommendedName>
</protein>
<dbReference type="Proteomes" id="UP000699691">
    <property type="component" value="Unassembled WGS sequence"/>
</dbReference>
<dbReference type="Gene3D" id="3.40.50.150">
    <property type="entry name" value="Vaccinia Virus protein VP39"/>
    <property type="match status" value="1"/>
</dbReference>
<reference evidence="1" key="1">
    <citation type="submission" date="2020-04" db="EMBL/GenBank/DDBJ databases">
        <authorList>
            <person name="Zhang T."/>
        </authorList>
    </citation>
    <scope>NUCLEOTIDE SEQUENCE</scope>
    <source>
        <strain evidence="1">HKST-UBA02</strain>
    </source>
</reference>
<dbReference type="EMBL" id="JAGQKY010000086">
    <property type="protein sequence ID" value="MCA9397637.1"/>
    <property type="molecule type" value="Genomic_DNA"/>
</dbReference>
<reference evidence="1" key="2">
    <citation type="journal article" date="2021" name="Microbiome">
        <title>Successional dynamics and alternative stable states in a saline activated sludge microbial community over 9 years.</title>
        <authorList>
            <person name="Wang Y."/>
            <person name="Ye J."/>
            <person name="Ju F."/>
            <person name="Liu L."/>
            <person name="Boyd J.A."/>
            <person name="Deng Y."/>
            <person name="Parks D.H."/>
            <person name="Jiang X."/>
            <person name="Yin X."/>
            <person name="Woodcroft B.J."/>
            <person name="Tyson G.W."/>
            <person name="Hugenholtz P."/>
            <person name="Polz M.F."/>
            <person name="Zhang T."/>
        </authorList>
    </citation>
    <scope>NUCLEOTIDE SEQUENCE</scope>
    <source>
        <strain evidence="1">HKST-UBA02</strain>
    </source>
</reference>
<organism evidence="1 2">
    <name type="scientific">candidate division WWE3 bacterium</name>
    <dbReference type="NCBI Taxonomy" id="2053526"/>
    <lineage>
        <taxon>Bacteria</taxon>
        <taxon>Katanobacteria</taxon>
    </lineage>
</organism>
<sequence length="123" mass="14594">PKAELIFSIVHPIKRNLTVHRINGRRYSILGSNREEDDRSRYQIFGDYLNPHEDRISFGEGFDTIQYHRPIGEQINDITRSSFDILDVIEPKPIASAKQDYPNKFEIDNRIPRVMIYHLRKRD</sequence>
<evidence type="ECO:0008006" key="3">
    <source>
        <dbReference type="Google" id="ProtNLM"/>
    </source>
</evidence>
<name>A0A955LVW8_UNCKA</name>
<gene>
    <name evidence="1" type="ORF">KC573_02310</name>
</gene>
<dbReference type="InterPro" id="IPR029063">
    <property type="entry name" value="SAM-dependent_MTases_sf"/>
</dbReference>
<evidence type="ECO:0000313" key="2">
    <source>
        <dbReference type="Proteomes" id="UP000699691"/>
    </source>
</evidence>
<dbReference type="AlphaFoldDB" id="A0A955LVW8"/>